<reference evidence="2" key="1">
    <citation type="submission" date="2014-09" db="EMBL/GenBank/DDBJ databases">
        <title>Genome sequence of the luminous mushroom Mycena chlorophos for searching fungal bioluminescence genes.</title>
        <authorList>
            <person name="Tanaka Y."/>
            <person name="Kasuga D."/>
            <person name="Oba Y."/>
            <person name="Hase S."/>
            <person name="Sato K."/>
            <person name="Oba Y."/>
            <person name="Sakakibara Y."/>
        </authorList>
    </citation>
    <scope>NUCLEOTIDE SEQUENCE</scope>
</reference>
<evidence type="ECO:0000313" key="3">
    <source>
        <dbReference type="Proteomes" id="UP000815677"/>
    </source>
</evidence>
<dbReference type="EMBL" id="DF840541">
    <property type="protein sequence ID" value="GAT45021.1"/>
    <property type="molecule type" value="Genomic_DNA"/>
</dbReference>
<feature type="compositionally biased region" description="Polar residues" evidence="1">
    <location>
        <begin position="409"/>
        <end position="419"/>
    </location>
</feature>
<feature type="non-terminal residue" evidence="2">
    <location>
        <position position="1"/>
    </location>
</feature>
<accession>A0ABQ0L1I4</accession>
<proteinExistence type="predicted"/>
<dbReference type="Pfam" id="PF20414">
    <property type="entry name" value="DUF6698"/>
    <property type="match status" value="1"/>
</dbReference>
<feature type="compositionally biased region" description="Low complexity" evidence="1">
    <location>
        <begin position="370"/>
        <end position="392"/>
    </location>
</feature>
<feature type="region of interest" description="Disordered" evidence="1">
    <location>
        <begin position="1"/>
        <end position="24"/>
    </location>
</feature>
<feature type="region of interest" description="Disordered" evidence="1">
    <location>
        <begin position="362"/>
        <end position="419"/>
    </location>
</feature>
<feature type="compositionally biased region" description="Low complexity" evidence="1">
    <location>
        <begin position="10"/>
        <end position="24"/>
    </location>
</feature>
<name>A0ABQ0L1I4_MYCCL</name>
<gene>
    <name evidence="2" type="ORF">MCHLO_02618</name>
</gene>
<evidence type="ECO:0000313" key="2">
    <source>
        <dbReference type="EMBL" id="GAT45021.1"/>
    </source>
</evidence>
<keyword evidence="3" id="KW-1185">Reference proteome</keyword>
<sequence>DASNLTQDLSPSNSPSAQRSARARIQATLNAAAEADTAKDERIAELENQLATAAKPRKRRRYNREEDAPQDVVNPVQLAAQVTHLGRRYALVGGIFIVSPAVWTGTPCDNLDPMTEYDDKVKCTQGQVNDIVESLPEAAKARWPEDWLAGSFRDGLENQRTIMRNWVRGPSLHHFGAREDFRTSDSRFTNFADFIGYRAGTAERDAHYSPFKAEVLYDEYNGSVDLEHLFKSSTLLKIYAAVLRGPDGPEGLMERKPHKPDARYNQRTYRVTHTTPGAIASCAVLAIFLFSADPQFVEKGHVTSINYRKRFIVYVSKIRLALLRGHSWARNLLCYWDSYLFPDSDDVFDGTVVGNQQAEAEEMEEDEEVFNNAEVAASQQPSPAQSPQLQRQPTPPPPPPNQAQTRNASRSQGPRTVRR</sequence>
<evidence type="ECO:0000256" key="1">
    <source>
        <dbReference type="SAM" id="MobiDB-lite"/>
    </source>
</evidence>
<organism evidence="2 3">
    <name type="scientific">Mycena chlorophos</name>
    <name type="common">Agaric fungus</name>
    <name type="synonym">Agaricus chlorophos</name>
    <dbReference type="NCBI Taxonomy" id="658473"/>
    <lineage>
        <taxon>Eukaryota</taxon>
        <taxon>Fungi</taxon>
        <taxon>Dikarya</taxon>
        <taxon>Basidiomycota</taxon>
        <taxon>Agaricomycotina</taxon>
        <taxon>Agaricomycetes</taxon>
        <taxon>Agaricomycetidae</taxon>
        <taxon>Agaricales</taxon>
        <taxon>Marasmiineae</taxon>
        <taxon>Mycenaceae</taxon>
        <taxon>Mycena</taxon>
    </lineage>
</organism>
<dbReference type="Proteomes" id="UP000815677">
    <property type="component" value="Unassembled WGS sequence"/>
</dbReference>
<dbReference type="InterPro" id="IPR046521">
    <property type="entry name" value="DUF6698"/>
</dbReference>
<protein>
    <submittedName>
        <fullName evidence="2">Uncharacterized protein</fullName>
    </submittedName>
</protein>